<accession>A0A0Q9YA65</accession>
<comment type="caution">
    <text evidence="2">The sequence shown here is derived from an EMBL/GenBank/DDBJ whole genome shotgun (WGS) entry which is preliminary data.</text>
</comment>
<evidence type="ECO:0000256" key="1">
    <source>
        <dbReference type="HAMAP-Rule" id="MF_00934"/>
    </source>
</evidence>
<keyword evidence="1" id="KW-0949">S-adenosyl-L-methionine</keyword>
<comment type="similarity">
    <text evidence="1">Belongs to the RlmJ family.</text>
</comment>
<comment type="subunit">
    <text evidence="1">Monomer.</text>
</comment>
<reference evidence="2" key="1">
    <citation type="submission" date="2015-09" db="EMBL/GenBank/DDBJ databases">
        <title>Draft Genome Sequences of Two Novel Amoeba-resistant Intranuclear Bacteria, Candidatus Berkiella cookevillensis and Candidatus Berkiella aquae.</title>
        <authorList>
            <person name="Mehari Y.T."/>
            <person name="Arivett B.A."/>
            <person name="Farone A.L."/>
            <person name="Gunderson J.H."/>
            <person name="Farone M.B."/>
        </authorList>
    </citation>
    <scope>NUCLEOTIDE SEQUENCE [LARGE SCALE GENOMIC DNA]</scope>
    <source>
        <strain evidence="2">CC99</strain>
    </source>
</reference>
<keyword evidence="1 2" id="KW-0808">Transferase</keyword>
<evidence type="ECO:0000313" key="2">
    <source>
        <dbReference type="EMBL" id="KRG17605.1"/>
    </source>
</evidence>
<dbReference type="HAMAP" id="MF_00934">
    <property type="entry name" value="23SrRNA_methyltr_J"/>
    <property type="match status" value="1"/>
</dbReference>
<keyword evidence="1 2" id="KW-0489">Methyltransferase</keyword>
<keyword evidence="1" id="KW-0694">RNA-binding</keyword>
<feature type="binding site" evidence="1">
    <location>
        <position position="118"/>
    </location>
    <ligand>
        <name>S-adenosyl-L-methionine</name>
        <dbReference type="ChEBI" id="CHEBI:59789"/>
    </ligand>
</feature>
<feature type="binding site" evidence="1">
    <location>
        <position position="42"/>
    </location>
    <ligand>
        <name>S-adenosyl-L-methionine</name>
        <dbReference type="ChEBI" id="CHEBI:59789"/>
    </ligand>
</feature>
<keyword evidence="4" id="KW-1185">Reference proteome</keyword>
<evidence type="ECO:0000313" key="4">
    <source>
        <dbReference type="Proteomes" id="UP000051494"/>
    </source>
</evidence>
<gene>
    <name evidence="1 2" type="primary">rlmJ</name>
    <name evidence="3" type="ORF">CC99x_000655</name>
    <name evidence="2" type="ORF">CC99x_02204</name>
</gene>
<dbReference type="GO" id="GO:0070475">
    <property type="term" value="P:rRNA base methylation"/>
    <property type="evidence" value="ECO:0007669"/>
    <property type="project" value="UniProtKB-UniRule"/>
</dbReference>
<dbReference type="PATRIC" id="fig|1590042.3.peg.2258"/>
<proteinExistence type="inferred from homology"/>
<dbReference type="InterPro" id="IPR007473">
    <property type="entry name" value="RlmJ"/>
</dbReference>
<keyword evidence="1" id="KW-0698">rRNA processing</keyword>
<dbReference type="AlphaFoldDB" id="A0A0Q9YA65"/>
<dbReference type="Proteomes" id="UP000051494">
    <property type="component" value="Unassembled WGS sequence"/>
</dbReference>
<comment type="function">
    <text evidence="1">Specifically methylates the adenine in position 2030 of 23S rRNA.</text>
</comment>
<dbReference type="GO" id="GO:0003723">
    <property type="term" value="F:RNA binding"/>
    <property type="evidence" value="ECO:0007669"/>
    <property type="project" value="UniProtKB-UniRule"/>
</dbReference>
<dbReference type="EMBL" id="LKHV01000014">
    <property type="protein sequence ID" value="KRG17605.1"/>
    <property type="molecule type" value="Genomic_DNA"/>
</dbReference>
<comment type="catalytic activity">
    <reaction evidence="1">
        <text>adenosine(2030) in 23S rRNA + S-adenosyl-L-methionine = N(6)-methyladenosine(2030) in 23S rRNA + S-adenosyl-L-homocysteine + H(+)</text>
        <dbReference type="Rhea" id="RHEA:43736"/>
        <dbReference type="Rhea" id="RHEA-COMP:10668"/>
        <dbReference type="Rhea" id="RHEA-COMP:10669"/>
        <dbReference type="ChEBI" id="CHEBI:15378"/>
        <dbReference type="ChEBI" id="CHEBI:57856"/>
        <dbReference type="ChEBI" id="CHEBI:59789"/>
        <dbReference type="ChEBI" id="CHEBI:74411"/>
        <dbReference type="ChEBI" id="CHEBI:74449"/>
        <dbReference type="EC" id="2.1.1.266"/>
    </reaction>
</comment>
<feature type="binding site" evidence="1">
    <location>
        <position position="19"/>
    </location>
    <ligand>
        <name>S-adenosyl-L-methionine</name>
        <dbReference type="ChEBI" id="CHEBI:59789"/>
    </ligand>
</feature>
<feature type="binding site" evidence="1">
    <location>
        <position position="164"/>
    </location>
    <ligand>
        <name>S-adenosyl-L-methionine</name>
        <dbReference type="ChEBI" id="CHEBI:59789"/>
    </ligand>
</feature>
<reference evidence="3" key="3">
    <citation type="submission" date="2021-06" db="EMBL/GenBank/DDBJ databases">
        <title>Genomic Description and Analysis of Intracellular Bacteria, Candidatus Berkiella cookevillensis and Candidatus Berkiella aquae.</title>
        <authorList>
            <person name="Kidane D.T."/>
            <person name="Mehari Y.T."/>
            <person name="Rice F.C."/>
            <person name="Arivett B.A."/>
            <person name="Farone A.L."/>
            <person name="Berk S.G."/>
            <person name="Farone M.B."/>
        </authorList>
    </citation>
    <scope>NUCLEOTIDE SEQUENCE</scope>
    <source>
        <strain evidence="3">CC99</strain>
    </source>
</reference>
<feature type="site" description="Interaction with substrate rRNA" evidence="1">
    <location>
        <position position="4"/>
    </location>
</feature>
<sequence>MYSYLHRYHAGNFADVHKHLVLMATLNKLIQKPSPFCVLDAFAGEGQYRLDSEESKKNAEFENGIAPLLNLKPASLLVTQYIALIQRYNTESQIQTYPGSPEIIAKYLRTNDKGIFIEGHPSCYPILKNHFKGQANIHVHKRDAYEALSALIPFKEKRGLVFLDPSYEVKSEYEKIATQLIHLYAKFSNAIYLIWYPILVDGHHERLKEILHSHATLKLFQHEFYPKNTNLAHRLRGSGIILINPPWQIDEIIREAFTELESVFL</sequence>
<dbReference type="GO" id="GO:0036307">
    <property type="term" value="F:23S rRNA (adenine(2030)-N(6))-methyltransferase activity"/>
    <property type="evidence" value="ECO:0007669"/>
    <property type="project" value="UniProtKB-UniRule"/>
</dbReference>
<reference evidence="3" key="2">
    <citation type="journal article" date="2016" name="Genome Announc.">
        <title>Draft Genome Sequences of Two Novel Amoeba-Resistant Intranuclear Bacteria, 'Candidatus Berkiella cookevillensis' and 'Candidatus Berkiella aquae'.</title>
        <authorList>
            <person name="Mehari Y.T."/>
            <person name="Arivett B.A."/>
            <person name="Farone A.L."/>
            <person name="Gunderson J.H."/>
            <person name="Farone M.B."/>
        </authorList>
    </citation>
    <scope>NUCLEOTIDE SEQUENCE</scope>
    <source>
        <strain evidence="3">CC99</strain>
    </source>
</reference>
<dbReference type="Pfam" id="PF04378">
    <property type="entry name" value="RsmJ"/>
    <property type="match status" value="1"/>
</dbReference>
<evidence type="ECO:0000313" key="3">
    <source>
        <dbReference type="EMBL" id="MCS5707404.1"/>
    </source>
</evidence>
<feature type="active site" description="Proton acceptor" evidence="1">
    <location>
        <position position="164"/>
    </location>
</feature>
<feature type="binding site" evidence="1">
    <location>
        <position position="100"/>
    </location>
    <ligand>
        <name>S-adenosyl-L-methionine</name>
        <dbReference type="ChEBI" id="CHEBI:59789"/>
    </ligand>
</feature>
<dbReference type="GO" id="GO:0005829">
    <property type="term" value="C:cytosol"/>
    <property type="evidence" value="ECO:0007669"/>
    <property type="project" value="TreeGrafter"/>
</dbReference>
<dbReference type="InterPro" id="IPR029063">
    <property type="entry name" value="SAM-dependent_MTases_sf"/>
</dbReference>
<dbReference type="PANTHER" id="PTHR37426:SF1">
    <property type="entry name" value="RIBOSOMAL RNA LARGE SUBUNIT METHYLTRANSFERASE J"/>
    <property type="match status" value="1"/>
</dbReference>
<dbReference type="Gene3D" id="3.40.50.150">
    <property type="entry name" value="Vaccinia Virus protein VP39"/>
    <property type="match status" value="1"/>
</dbReference>
<dbReference type="PANTHER" id="PTHR37426">
    <property type="entry name" value="RIBOSOMAL RNA LARGE SUBUNIT METHYLTRANSFERASE J"/>
    <property type="match status" value="1"/>
</dbReference>
<dbReference type="RefSeq" id="WP_057625304.1">
    <property type="nucleotide sequence ID" value="NZ_LKHV02000001.1"/>
</dbReference>
<dbReference type="SUPFAM" id="SSF53335">
    <property type="entry name" value="S-adenosyl-L-methionine-dependent methyltransferases"/>
    <property type="match status" value="1"/>
</dbReference>
<protein>
    <recommendedName>
        <fullName evidence="1">Ribosomal RNA large subunit methyltransferase J</fullName>
        <ecNumber evidence="1">2.1.1.266</ecNumber>
    </recommendedName>
    <alternativeName>
        <fullName evidence="1">23S rRNA (adenine(2030)-N6)-methyltransferase</fullName>
    </alternativeName>
    <alternativeName>
        <fullName evidence="1">23S rRNA m6A2030 methyltransferase</fullName>
    </alternativeName>
</protein>
<dbReference type="OrthoDB" id="9791274at2"/>
<name>A0A0Q9YA65_9GAMM</name>
<feature type="binding site" evidence="1">
    <location>
        <begin position="143"/>
        <end position="144"/>
    </location>
    <ligand>
        <name>S-adenosyl-L-methionine</name>
        <dbReference type="ChEBI" id="CHEBI:59789"/>
    </ligand>
</feature>
<dbReference type="EMBL" id="LKHV02000001">
    <property type="protein sequence ID" value="MCS5707404.1"/>
    <property type="molecule type" value="Genomic_DNA"/>
</dbReference>
<organism evidence="2">
    <name type="scientific">Candidatus Berkiella cookevillensis</name>
    <dbReference type="NCBI Taxonomy" id="437022"/>
    <lineage>
        <taxon>Bacteria</taxon>
        <taxon>Pseudomonadati</taxon>
        <taxon>Pseudomonadota</taxon>
        <taxon>Gammaproteobacteria</taxon>
        <taxon>Candidatus Berkiellales</taxon>
        <taxon>Candidatus Berkiellaceae</taxon>
        <taxon>Candidatus Berkiella</taxon>
    </lineage>
</organism>
<dbReference type="EC" id="2.1.1.266" evidence="1"/>